<dbReference type="EMBL" id="SRLE01000002">
    <property type="protein sequence ID" value="TGD75758.1"/>
    <property type="molecule type" value="Genomic_DNA"/>
</dbReference>
<sequence>MTTRNNMRAALALCLALLCPAALADTVEYINTHSEVALKTLRQHTEDADAILRDAAGVLVFPDIFKLGFGVGGQYGEGVLLVKGEPVAYYTTAGKDFGLAEGHKFKSEVIVFRTPEALADFQNRRGFKIGQDGQVALGKLASDRSLWFGAQDAARGGQDEVVGFILSDQGLVADLTMDGSRITRMAR</sequence>
<dbReference type="OrthoDB" id="198978at2"/>
<dbReference type="AlphaFoldDB" id="A0A4Z0M8Q4"/>
<evidence type="ECO:0000256" key="1">
    <source>
        <dbReference type="SAM" id="SignalP"/>
    </source>
</evidence>
<protein>
    <recommendedName>
        <fullName evidence="2">Ysc84 actin-binding domain-containing protein</fullName>
    </recommendedName>
</protein>
<evidence type="ECO:0000259" key="2">
    <source>
        <dbReference type="Pfam" id="PF04366"/>
    </source>
</evidence>
<comment type="caution">
    <text evidence="3">The sequence shown here is derived from an EMBL/GenBank/DDBJ whole genome shotgun (WGS) entry which is preliminary data.</text>
</comment>
<name>A0A4Z0M8Q4_9GAMM</name>
<organism evidence="3 4">
    <name type="scientific">Mangrovimicrobium sediminis</name>
    <dbReference type="NCBI Taxonomy" id="2562682"/>
    <lineage>
        <taxon>Bacteria</taxon>
        <taxon>Pseudomonadati</taxon>
        <taxon>Pseudomonadota</taxon>
        <taxon>Gammaproteobacteria</taxon>
        <taxon>Cellvibrionales</taxon>
        <taxon>Halieaceae</taxon>
        <taxon>Mangrovimicrobium</taxon>
    </lineage>
</organism>
<dbReference type="CDD" id="cd11524">
    <property type="entry name" value="SYLF"/>
    <property type="match status" value="1"/>
</dbReference>
<accession>A0A4Z0M8Q4</accession>
<dbReference type="InterPro" id="IPR007461">
    <property type="entry name" value="Ysc84_actin-binding"/>
</dbReference>
<reference evidence="3 4" key="1">
    <citation type="submission" date="2019-04" db="EMBL/GenBank/DDBJ databases">
        <title>Taxonomy of novel Haliea sp. from mangrove soil of West Coast of India.</title>
        <authorList>
            <person name="Verma A."/>
            <person name="Kumar P."/>
            <person name="Krishnamurthi S."/>
        </authorList>
    </citation>
    <scope>NUCLEOTIDE SEQUENCE [LARGE SCALE GENOMIC DNA]</scope>
    <source>
        <strain evidence="3 4">SAOS-164</strain>
    </source>
</reference>
<keyword evidence="4" id="KW-1185">Reference proteome</keyword>
<feature type="chain" id="PRO_5021404224" description="Ysc84 actin-binding domain-containing protein" evidence="1">
    <location>
        <begin position="25"/>
        <end position="187"/>
    </location>
</feature>
<gene>
    <name evidence="3" type="ORF">E4634_02470</name>
</gene>
<keyword evidence="1" id="KW-0732">Signal</keyword>
<dbReference type="Proteomes" id="UP000298050">
    <property type="component" value="Unassembled WGS sequence"/>
</dbReference>
<dbReference type="RefSeq" id="WP_135441010.1">
    <property type="nucleotide sequence ID" value="NZ_SRLE01000002.1"/>
</dbReference>
<evidence type="ECO:0000313" key="4">
    <source>
        <dbReference type="Proteomes" id="UP000298050"/>
    </source>
</evidence>
<evidence type="ECO:0000313" key="3">
    <source>
        <dbReference type="EMBL" id="TGD75758.1"/>
    </source>
</evidence>
<feature type="signal peptide" evidence="1">
    <location>
        <begin position="1"/>
        <end position="24"/>
    </location>
</feature>
<feature type="domain" description="Ysc84 actin-binding" evidence="2">
    <location>
        <begin position="95"/>
        <end position="183"/>
    </location>
</feature>
<dbReference type="Pfam" id="PF04366">
    <property type="entry name" value="Ysc84"/>
    <property type="match status" value="1"/>
</dbReference>
<proteinExistence type="predicted"/>